<evidence type="ECO:0000313" key="2">
    <source>
        <dbReference type="Proteomes" id="UP000290288"/>
    </source>
</evidence>
<reference evidence="1 2" key="1">
    <citation type="submission" date="2019-01" db="EMBL/GenBank/DDBJ databases">
        <title>Draft genome sequence of Psathyrella aberdarensis IHI B618.</title>
        <authorList>
            <person name="Buettner E."/>
            <person name="Kellner H."/>
        </authorList>
    </citation>
    <scope>NUCLEOTIDE SEQUENCE [LARGE SCALE GENOMIC DNA]</scope>
    <source>
        <strain evidence="1 2">IHI B618</strain>
    </source>
</reference>
<dbReference type="EMBL" id="SDEE01000307">
    <property type="protein sequence ID" value="RXW17876.1"/>
    <property type="molecule type" value="Genomic_DNA"/>
</dbReference>
<accession>A0A4Q2DFZ3</accession>
<dbReference type="SUPFAM" id="SSF52047">
    <property type="entry name" value="RNI-like"/>
    <property type="match status" value="1"/>
</dbReference>
<protein>
    <recommendedName>
        <fullName evidence="3">F-box domain-containing protein</fullName>
    </recommendedName>
</protein>
<dbReference type="OrthoDB" id="2831624at2759"/>
<evidence type="ECO:0000313" key="1">
    <source>
        <dbReference type="EMBL" id="RXW17876.1"/>
    </source>
</evidence>
<keyword evidence="2" id="KW-1185">Reference proteome</keyword>
<dbReference type="Proteomes" id="UP000290288">
    <property type="component" value="Unassembled WGS sequence"/>
</dbReference>
<proteinExistence type="predicted"/>
<comment type="caution">
    <text evidence="1">The sequence shown here is derived from an EMBL/GenBank/DDBJ whole genome shotgun (WGS) entry which is preliminary data.</text>
</comment>
<sequence>MEDDPDSVLRWSERKLAGHLLECITRNPTLATYVKQVWLSLDSGTIAQDPLLPELIRRLPVLSSLQIGAYDPSYRWGQVASDLQAAIIDACQLPTLRHLHLNSVSEIPISLVTNSNLMKLELYNVPSFYDFERLFQPNAGGRFTEDKALKSGYFTSIRALACGYLVTKPKDCLRSIIESSAMATSLRTLRIMVVIDPESTDTPSAVEGFTPPFNLSRLSNLRLLKIRCELGPLSESATLSIIPSFLSLVNQTLTTVDKSAPLEEIRLTIAHISHGPLLTQLSSDRWKRVCDSIASLSPQKTQIKIKIFPYSDEIEREIFPKILELLKDIPGIVPVLKASDGTQWDS</sequence>
<evidence type="ECO:0008006" key="3">
    <source>
        <dbReference type="Google" id="ProtNLM"/>
    </source>
</evidence>
<organism evidence="1 2">
    <name type="scientific">Candolleomyces aberdarensis</name>
    <dbReference type="NCBI Taxonomy" id="2316362"/>
    <lineage>
        <taxon>Eukaryota</taxon>
        <taxon>Fungi</taxon>
        <taxon>Dikarya</taxon>
        <taxon>Basidiomycota</taxon>
        <taxon>Agaricomycotina</taxon>
        <taxon>Agaricomycetes</taxon>
        <taxon>Agaricomycetidae</taxon>
        <taxon>Agaricales</taxon>
        <taxon>Agaricineae</taxon>
        <taxon>Psathyrellaceae</taxon>
        <taxon>Candolleomyces</taxon>
    </lineage>
</organism>
<name>A0A4Q2DFZ3_9AGAR</name>
<gene>
    <name evidence="1" type="ORF">EST38_g7983</name>
</gene>
<dbReference type="AlphaFoldDB" id="A0A4Q2DFZ3"/>